<evidence type="ECO:0000259" key="2">
    <source>
        <dbReference type="SMART" id="SM00594"/>
    </source>
</evidence>
<dbReference type="GO" id="GO:0043161">
    <property type="term" value="P:proteasome-mediated ubiquitin-dependent protein catabolic process"/>
    <property type="evidence" value="ECO:0007669"/>
    <property type="project" value="TreeGrafter"/>
</dbReference>
<dbReference type="Proteomes" id="UP000095281">
    <property type="component" value="Unplaced"/>
</dbReference>
<dbReference type="PANTHER" id="PTHR23322">
    <property type="entry name" value="FAS-ASSOCIATED PROTEIN"/>
    <property type="match status" value="1"/>
</dbReference>
<accession>A0A1I8BWH0</accession>
<evidence type="ECO:0000256" key="1">
    <source>
        <dbReference type="SAM" id="MobiDB-lite"/>
    </source>
</evidence>
<dbReference type="AlphaFoldDB" id="A0A1I8BWH0"/>
<dbReference type="InterPro" id="IPR006577">
    <property type="entry name" value="UAS"/>
</dbReference>
<dbReference type="PANTHER" id="PTHR23322:SF6">
    <property type="entry name" value="UBX DOMAIN-CONTAINING PROTEIN 7"/>
    <property type="match status" value="1"/>
</dbReference>
<name>A0A1I8BWH0_MELHA</name>
<sequence length="482" mass="55003">MSIKHLYLSYLSIKLVPVNQTLVPVNQKHVPVNQKTCICQSNMYLSIKKHVPVNQTCTCQSKTCTCQSKNMYLSIKHVPVNQTLVPVNQKHVPVNQKTCICQSNMYLSIKKHVPVNQTCTCQSKTCTCQSKNMYLSIKHVPVNQKTCTCQSNMYLSIKKLVKQHVLQEKPLHPGENGSARPGTSHSIFEQFRNIPPNKAFSESGEELMEETARTSTSSLIQEKYKQKAGFSPPINSFKKIKLHHREEENGKHDKESNNDRQLAMAGEEAQSTTGGFGQGAKRRKDLRLLFRPPTDLIFYGDWDKALQNARQNRLWLLVNVQNSSEFACAVLNRDIWSSEAVKDIVRTNFLFWQVYHDSSDGMRVRCYYRFETYPALFIIDPRTGEEVLKLTAPDSVTFLENLTSFLSRYPTFEARDQEFKQMALLGKKHPLLCRYNLEREKSSNSPKSPQIINSGHITTSSSDSSCGRKRKQSADDADYIDS</sequence>
<organism evidence="3 4">
    <name type="scientific">Meloidogyne hapla</name>
    <name type="common">Root-knot nematode worm</name>
    <dbReference type="NCBI Taxonomy" id="6305"/>
    <lineage>
        <taxon>Eukaryota</taxon>
        <taxon>Metazoa</taxon>
        <taxon>Ecdysozoa</taxon>
        <taxon>Nematoda</taxon>
        <taxon>Chromadorea</taxon>
        <taxon>Rhabditida</taxon>
        <taxon>Tylenchina</taxon>
        <taxon>Tylenchomorpha</taxon>
        <taxon>Tylenchoidea</taxon>
        <taxon>Meloidogynidae</taxon>
        <taxon>Meloidogyninae</taxon>
        <taxon>Meloidogyne</taxon>
    </lineage>
</organism>
<dbReference type="SUPFAM" id="SSF52833">
    <property type="entry name" value="Thioredoxin-like"/>
    <property type="match status" value="1"/>
</dbReference>
<feature type="region of interest" description="Disordered" evidence="1">
    <location>
        <begin position="439"/>
        <end position="482"/>
    </location>
</feature>
<keyword evidence="3" id="KW-1185">Reference proteome</keyword>
<reference evidence="4" key="1">
    <citation type="submission" date="2016-11" db="UniProtKB">
        <authorList>
            <consortium name="WormBaseParasite"/>
        </authorList>
    </citation>
    <scope>IDENTIFICATION</scope>
</reference>
<dbReference type="CDD" id="cd02958">
    <property type="entry name" value="UAS"/>
    <property type="match status" value="1"/>
</dbReference>
<dbReference type="GO" id="GO:0005634">
    <property type="term" value="C:nucleus"/>
    <property type="evidence" value="ECO:0007669"/>
    <property type="project" value="TreeGrafter"/>
</dbReference>
<feature type="compositionally biased region" description="Polar residues" evidence="1">
    <location>
        <begin position="443"/>
        <end position="459"/>
    </location>
</feature>
<evidence type="ECO:0000313" key="3">
    <source>
        <dbReference type="Proteomes" id="UP000095281"/>
    </source>
</evidence>
<dbReference type="SMART" id="SM00594">
    <property type="entry name" value="UAS"/>
    <property type="match status" value="1"/>
</dbReference>
<proteinExistence type="predicted"/>
<dbReference type="GO" id="GO:0043130">
    <property type="term" value="F:ubiquitin binding"/>
    <property type="evidence" value="ECO:0007669"/>
    <property type="project" value="TreeGrafter"/>
</dbReference>
<dbReference type="InterPro" id="IPR050730">
    <property type="entry name" value="UBX_domain-protein"/>
</dbReference>
<dbReference type="WBParaSite" id="MhA1_Contig712.frz3.gene9">
    <property type="protein sequence ID" value="MhA1_Contig712.frz3.gene9"/>
    <property type="gene ID" value="MhA1_Contig712.frz3.gene9"/>
</dbReference>
<dbReference type="Gene3D" id="3.40.30.10">
    <property type="entry name" value="Glutaredoxin"/>
    <property type="match status" value="1"/>
</dbReference>
<protein>
    <submittedName>
        <fullName evidence="4">UAS domain-containing protein</fullName>
    </submittedName>
</protein>
<dbReference type="Pfam" id="PF13899">
    <property type="entry name" value="Thioredoxin_7"/>
    <property type="match status" value="1"/>
</dbReference>
<feature type="domain" description="UAS" evidence="2">
    <location>
        <begin position="285"/>
        <end position="407"/>
    </location>
</feature>
<evidence type="ECO:0000313" key="4">
    <source>
        <dbReference type="WBParaSite" id="MhA1_Contig712.frz3.gene9"/>
    </source>
</evidence>
<dbReference type="InterPro" id="IPR036249">
    <property type="entry name" value="Thioredoxin-like_sf"/>
</dbReference>